<dbReference type="Gene3D" id="1.10.3120.10">
    <property type="entry name" value="Trigger factor, C-terminal domain"/>
    <property type="match status" value="1"/>
</dbReference>
<dbReference type="InterPro" id="IPR008880">
    <property type="entry name" value="Trigger_fac_C"/>
</dbReference>
<evidence type="ECO:0000259" key="9">
    <source>
        <dbReference type="Pfam" id="PF05698"/>
    </source>
</evidence>
<dbReference type="InterPro" id="IPR005215">
    <property type="entry name" value="Trig_fac"/>
</dbReference>
<dbReference type="InterPro" id="IPR046357">
    <property type="entry name" value="PPIase_dom_sf"/>
</dbReference>
<feature type="domain" description="Trigger factor ribosome-binding bacterial" evidence="8">
    <location>
        <begin position="1"/>
        <end position="144"/>
    </location>
</feature>
<dbReference type="EMBL" id="CAEMXZ010000077">
    <property type="protein sequence ID" value="CAB4323847.1"/>
    <property type="molecule type" value="Genomic_DNA"/>
</dbReference>
<dbReference type="InterPro" id="IPR036611">
    <property type="entry name" value="Trigger_fac_ribosome-bd_sf"/>
</dbReference>
<keyword evidence="5" id="KW-0143">Chaperone</keyword>
<dbReference type="Pfam" id="PF05697">
    <property type="entry name" value="Trigger_N"/>
    <property type="match status" value="1"/>
</dbReference>
<dbReference type="GO" id="GO:0044183">
    <property type="term" value="F:protein folding chaperone"/>
    <property type="evidence" value="ECO:0007669"/>
    <property type="project" value="TreeGrafter"/>
</dbReference>
<dbReference type="InterPro" id="IPR001179">
    <property type="entry name" value="PPIase_FKBP_dom"/>
</dbReference>
<dbReference type="Pfam" id="PF00254">
    <property type="entry name" value="FKBP_C"/>
    <property type="match status" value="1"/>
</dbReference>
<keyword evidence="6" id="KW-0413">Isomerase</keyword>
<dbReference type="InterPro" id="IPR027304">
    <property type="entry name" value="Trigger_fact/SurA_dom_sf"/>
</dbReference>
<dbReference type="PANTHER" id="PTHR30560:SF3">
    <property type="entry name" value="TRIGGER FACTOR-LIKE PROTEIN TIG, CHLOROPLASTIC"/>
    <property type="match status" value="1"/>
</dbReference>
<dbReference type="GO" id="GO:0043022">
    <property type="term" value="F:ribosome binding"/>
    <property type="evidence" value="ECO:0007669"/>
    <property type="project" value="TreeGrafter"/>
</dbReference>
<dbReference type="Gene3D" id="3.30.70.1050">
    <property type="entry name" value="Trigger factor ribosome-binding domain"/>
    <property type="match status" value="1"/>
</dbReference>
<comment type="similarity">
    <text evidence="2">Belongs to the FKBP-type PPIase family. Tig subfamily.</text>
</comment>
<dbReference type="PANTHER" id="PTHR30560">
    <property type="entry name" value="TRIGGER FACTOR CHAPERONE AND PEPTIDYL-PROLYL CIS/TRANS ISOMERASE"/>
    <property type="match status" value="1"/>
</dbReference>
<reference evidence="10" key="1">
    <citation type="submission" date="2020-05" db="EMBL/GenBank/DDBJ databases">
        <authorList>
            <person name="Chiriac C."/>
            <person name="Salcher M."/>
            <person name="Ghai R."/>
            <person name="Kavagutti S V."/>
        </authorList>
    </citation>
    <scope>NUCLEOTIDE SEQUENCE</scope>
</reference>
<dbReference type="InterPro" id="IPR037041">
    <property type="entry name" value="Trigger_fac_C_sf"/>
</dbReference>
<evidence type="ECO:0000256" key="1">
    <source>
        <dbReference type="ARBA" id="ARBA00000971"/>
    </source>
</evidence>
<feature type="domain" description="PPIase FKBP-type" evidence="7">
    <location>
        <begin position="157"/>
        <end position="221"/>
    </location>
</feature>
<organism evidence="10">
    <name type="scientific">freshwater metagenome</name>
    <dbReference type="NCBI Taxonomy" id="449393"/>
    <lineage>
        <taxon>unclassified sequences</taxon>
        <taxon>metagenomes</taxon>
        <taxon>ecological metagenomes</taxon>
    </lineage>
</organism>
<evidence type="ECO:0000313" key="10">
    <source>
        <dbReference type="EMBL" id="CAB4323847.1"/>
    </source>
</evidence>
<gene>
    <name evidence="10" type="ORF">UFOPK1392_01607</name>
</gene>
<dbReference type="PIRSF" id="PIRSF003095">
    <property type="entry name" value="Trigger_factor"/>
    <property type="match status" value="1"/>
</dbReference>
<evidence type="ECO:0000259" key="7">
    <source>
        <dbReference type="Pfam" id="PF00254"/>
    </source>
</evidence>
<dbReference type="Gene3D" id="3.10.50.40">
    <property type="match status" value="1"/>
</dbReference>
<keyword evidence="4" id="KW-0697">Rotamase</keyword>
<evidence type="ECO:0000256" key="5">
    <source>
        <dbReference type="ARBA" id="ARBA00023186"/>
    </source>
</evidence>
<evidence type="ECO:0000256" key="4">
    <source>
        <dbReference type="ARBA" id="ARBA00023110"/>
    </source>
</evidence>
<accession>A0A6J5YH34</accession>
<evidence type="ECO:0000256" key="2">
    <source>
        <dbReference type="ARBA" id="ARBA00005464"/>
    </source>
</evidence>
<dbReference type="GO" id="GO:0003755">
    <property type="term" value="F:peptidyl-prolyl cis-trans isomerase activity"/>
    <property type="evidence" value="ECO:0007669"/>
    <property type="project" value="UniProtKB-KW"/>
</dbReference>
<dbReference type="SUPFAM" id="SSF109998">
    <property type="entry name" value="Triger factor/SurA peptide-binding domain-like"/>
    <property type="match status" value="1"/>
</dbReference>
<dbReference type="AlphaFoldDB" id="A0A6J5YH34"/>
<proteinExistence type="inferred from homology"/>
<dbReference type="Pfam" id="PF05698">
    <property type="entry name" value="Trigger_C"/>
    <property type="match status" value="1"/>
</dbReference>
<dbReference type="GO" id="GO:0051083">
    <property type="term" value="P:'de novo' cotranslational protein folding"/>
    <property type="evidence" value="ECO:0007669"/>
    <property type="project" value="TreeGrafter"/>
</dbReference>
<dbReference type="EC" id="5.2.1.8" evidence="3"/>
<dbReference type="HAMAP" id="MF_00303">
    <property type="entry name" value="Trigger_factor_Tig"/>
    <property type="match status" value="1"/>
</dbReference>
<dbReference type="SUPFAM" id="SSF54534">
    <property type="entry name" value="FKBP-like"/>
    <property type="match status" value="1"/>
</dbReference>
<comment type="catalytic activity">
    <reaction evidence="1">
        <text>[protein]-peptidylproline (omega=180) = [protein]-peptidylproline (omega=0)</text>
        <dbReference type="Rhea" id="RHEA:16237"/>
        <dbReference type="Rhea" id="RHEA-COMP:10747"/>
        <dbReference type="Rhea" id="RHEA-COMP:10748"/>
        <dbReference type="ChEBI" id="CHEBI:83833"/>
        <dbReference type="ChEBI" id="CHEBI:83834"/>
        <dbReference type="EC" id="5.2.1.8"/>
    </reaction>
</comment>
<name>A0A6J5YH34_9ZZZZ</name>
<dbReference type="GO" id="GO:0043335">
    <property type="term" value="P:protein unfolding"/>
    <property type="evidence" value="ECO:0007669"/>
    <property type="project" value="TreeGrafter"/>
</dbReference>
<evidence type="ECO:0000256" key="6">
    <source>
        <dbReference type="ARBA" id="ARBA00023235"/>
    </source>
</evidence>
<dbReference type="SUPFAM" id="SSF102735">
    <property type="entry name" value="Trigger factor ribosome-binding domain"/>
    <property type="match status" value="1"/>
</dbReference>
<feature type="domain" description="Trigger factor C-terminal" evidence="9">
    <location>
        <begin position="258"/>
        <end position="419"/>
    </location>
</feature>
<evidence type="ECO:0000256" key="3">
    <source>
        <dbReference type="ARBA" id="ARBA00013194"/>
    </source>
</evidence>
<dbReference type="InterPro" id="IPR008881">
    <property type="entry name" value="Trigger_fac_ribosome-bd_bac"/>
</dbReference>
<dbReference type="NCBIfam" id="TIGR00115">
    <property type="entry name" value="tig"/>
    <property type="match status" value="1"/>
</dbReference>
<protein>
    <recommendedName>
        <fullName evidence="3">peptidylprolyl isomerase</fullName>
        <ecNumber evidence="3">5.2.1.8</ecNumber>
    </recommendedName>
</protein>
<evidence type="ECO:0000259" key="8">
    <source>
        <dbReference type="Pfam" id="PF05697"/>
    </source>
</evidence>
<dbReference type="GO" id="GO:0015031">
    <property type="term" value="P:protein transport"/>
    <property type="evidence" value="ECO:0007669"/>
    <property type="project" value="InterPro"/>
</dbReference>
<sequence>MKATVEPQEGNKVKLSVEIDELEFEKAVDAAFKKIAREVRMPGFRPGKAPRRLLESRLGSGAGRSQALNDALPEYYADAVRDHEVDVIAPPEINITSGEESGPVVFEAVVEVRPIISLDGYRSLSITVPSPSVDDDEIDAQFERVRSQYADLEVAERSAGEGDYVTIDIEGSQNGEVLEGLVASAYVYEVGSGAIVPALDEQLIGASAGDTRSFDAPHPNAEEGEDPLHFEVTVTEVKVKVLPDLDDSLATEASEFESLADWRADLVRRMTQVKRAQTQMAVREKIGEALAELVVDEVPEQLVAAEMQERLQDMAMRLEAQGLSLDQWLQFSGTEPDQFIADLRETAERSARVDLALRAIALAESIQATEDDLELEFDAVAQRVDQDIDVVRTQLTEAGHLPALRTDVAKRKALDWLTETVSILDEAGTSIAFADLAIDEDDDFIADIIESDTAEAEAEASTPTEEG</sequence>